<comment type="caution">
    <text evidence="1">The sequence shown here is derived from an EMBL/GenBank/DDBJ whole genome shotgun (WGS) entry which is preliminary data.</text>
</comment>
<dbReference type="AlphaFoldDB" id="A0A843XPM4"/>
<feature type="non-terminal residue" evidence="1">
    <location>
        <position position="74"/>
    </location>
</feature>
<protein>
    <submittedName>
        <fullName evidence="1">Uncharacterized protein</fullName>
    </submittedName>
</protein>
<gene>
    <name evidence="1" type="ORF">Taro_054081</name>
</gene>
<name>A0A843XPM4_COLES</name>
<keyword evidence="2" id="KW-1185">Reference proteome</keyword>
<evidence type="ECO:0000313" key="2">
    <source>
        <dbReference type="Proteomes" id="UP000652761"/>
    </source>
</evidence>
<proteinExistence type="predicted"/>
<sequence length="74" mass="8505">EERVLGDLELYKPSKHPPFDPSTPQFRAKTFGEEEEKIWTKEQGRRRLGAGRVFIISSSKLGLSYSTKKMSTFV</sequence>
<accession>A0A843XPM4</accession>
<dbReference type="Proteomes" id="UP000652761">
    <property type="component" value="Unassembled WGS sequence"/>
</dbReference>
<dbReference type="EMBL" id="NMUH01010536">
    <property type="protein sequence ID" value="MQM21050.1"/>
    <property type="molecule type" value="Genomic_DNA"/>
</dbReference>
<evidence type="ECO:0000313" key="1">
    <source>
        <dbReference type="EMBL" id="MQM21050.1"/>
    </source>
</evidence>
<reference evidence="1" key="1">
    <citation type="submission" date="2017-07" db="EMBL/GenBank/DDBJ databases">
        <title>Taro Niue Genome Assembly and Annotation.</title>
        <authorList>
            <person name="Atibalentja N."/>
            <person name="Keating K."/>
            <person name="Fields C.J."/>
        </authorList>
    </citation>
    <scope>NUCLEOTIDE SEQUENCE</scope>
    <source>
        <strain evidence="1">Niue_2</strain>
        <tissue evidence="1">Leaf</tissue>
    </source>
</reference>
<organism evidence="1 2">
    <name type="scientific">Colocasia esculenta</name>
    <name type="common">Wild taro</name>
    <name type="synonym">Arum esculentum</name>
    <dbReference type="NCBI Taxonomy" id="4460"/>
    <lineage>
        <taxon>Eukaryota</taxon>
        <taxon>Viridiplantae</taxon>
        <taxon>Streptophyta</taxon>
        <taxon>Embryophyta</taxon>
        <taxon>Tracheophyta</taxon>
        <taxon>Spermatophyta</taxon>
        <taxon>Magnoliopsida</taxon>
        <taxon>Liliopsida</taxon>
        <taxon>Araceae</taxon>
        <taxon>Aroideae</taxon>
        <taxon>Colocasieae</taxon>
        <taxon>Colocasia</taxon>
    </lineage>
</organism>